<organism evidence="2 3">
    <name type="scientific">Arthrobacter methylotrophus</name>
    <dbReference type="NCBI Taxonomy" id="121291"/>
    <lineage>
        <taxon>Bacteria</taxon>
        <taxon>Bacillati</taxon>
        <taxon>Actinomycetota</taxon>
        <taxon>Actinomycetes</taxon>
        <taxon>Micrococcales</taxon>
        <taxon>Micrococcaceae</taxon>
        <taxon>Arthrobacter</taxon>
    </lineage>
</organism>
<dbReference type="SUPFAM" id="SSF53850">
    <property type="entry name" value="Periplasmic binding protein-like II"/>
    <property type="match status" value="1"/>
</dbReference>
<gene>
    <name evidence="2" type="ORF">ACFFPI_06755</name>
</gene>
<proteinExistence type="predicted"/>
<evidence type="ECO:0000256" key="1">
    <source>
        <dbReference type="SAM" id="SignalP"/>
    </source>
</evidence>
<evidence type="ECO:0000313" key="2">
    <source>
        <dbReference type="EMBL" id="MFB9713851.1"/>
    </source>
</evidence>
<dbReference type="RefSeq" id="WP_376953892.1">
    <property type="nucleotide sequence ID" value="NZ_JBHMBH010000018.1"/>
</dbReference>
<dbReference type="Proteomes" id="UP001589536">
    <property type="component" value="Unassembled WGS sequence"/>
</dbReference>
<feature type="chain" id="PRO_5045455005" description="PBP domain-containing protein" evidence="1">
    <location>
        <begin position="30"/>
        <end position="372"/>
    </location>
</feature>
<sequence>MNLKSFQAVGAICVTALAFGLISTATATAEPTTSNRPLAAVGSDTIQDVWNALSNTGPIKSVASYNAFGDAATIVTKTGVAPITRPNGSGAGVKALSASLNPLNHVYKDSANNSFTLKKNDVDIARSSSSPSVTGTDLTFLPFARDAVTVAVKDAANRPLSLTTQQVANIFSCTAGDGVTIDGATGKPVLGTMTFTPKLPQAASGTRAFFLKAIGVTPNTTCISDAEQVYPENNGEALVNDGDIFPFSAAQWIAQKNGAMTDTTTAGQLLADIDGLKAIDQNTAAPALAPGDLYGDPAVAPASGKGIFARDTYNVVSSGVQTSKLTYNVVLNNAVSTSLKTTAGKSIITKFGFKTLSYVGDWTMGKKSGYTN</sequence>
<keyword evidence="1" id="KW-0732">Signal</keyword>
<accession>A0ABV5UMV8</accession>
<dbReference type="Gene3D" id="3.40.190.10">
    <property type="entry name" value="Periplasmic binding protein-like II"/>
    <property type="match status" value="1"/>
</dbReference>
<evidence type="ECO:0000313" key="3">
    <source>
        <dbReference type="Proteomes" id="UP001589536"/>
    </source>
</evidence>
<comment type="caution">
    <text evidence="2">The sequence shown here is derived from an EMBL/GenBank/DDBJ whole genome shotgun (WGS) entry which is preliminary data.</text>
</comment>
<protein>
    <recommendedName>
        <fullName evidence="4">PBP domain-containing protein</fullName>
    </recommendedName>
</protein>
<name>A0ABV5UMV8_9MICC</name>
<keyword evidence="3" id="KW-1185">Reference proteome</keyword>
<feature type="signal peptide" evidence="1">
    <location>
        <begin position="1"/>
        <end position="29"/>
    </location>
</feature>
<evidence type="ECO:0008006" key="4">
    <source>
        <dbReference type="Google" id="ProtNLM"/>
    </source>
</evidence>
<dbReference type="EMBL" id="JBHMBH010000018">
    <property type="protein sequence ID" value="MFB9713851.1"/>
    <property type="molecule type" value="Genomic_DNA"/>
</dbReference>
<reference evidence="2 3" key="1">
    <citation type="submission" date="2024-09" db="EMBL/GenBank/DDBJ databases">
        <authorList>
            <person name="Sun Q."/>
            <person name="Mori K."/>
        </authorList>
    </citation>
    <scope>NUCLEOTIDE SEQUENCE [LARGE SCALE GENOMIC DNA]</scope>
    <source>
        <strain evidence="2 3">JCM 13519</strain>
    </source>
</reference>